<evidence type="ECO:0000313" key="1">
    <source>
        <dbReference type="EMBL" id="ABL87347.1"/>
    </source>
</evidence>
<dbReference type="RefSeq" id="WP_011761924.1">
    <property type="nucleotide sequence ID" value="NC_008701.1"/>
</dbReference>
<dbReference type="HOGENOM" id="CLU_1792206_0_0_2"/>
<dbReference type="GeneID" id="4616890"/>
<dbReference type="AlphaFoldDB" id="A1RQW5"/>
<dbReference type="OrthoDB" id="24558at2157"/>
<dbReference type="STRING" id="384616.Pisl_0165"/>
<dbReference type="eggNOG" id="arCOG05638">
    <property type="taxonomic scope" value="Archaea"/>
</dbReference>
<gene>
    <name evidence="1" type="ordered locus">Pisl_0165</name>
</gene>
<accession>A1RQW5</accession>
<proteinExistence type="predicted"/>
<dbReference type="Proteomes" id="UP000002595">
    <property type="component" value="Chromosome"/>
</dbReference>
<organism evidence="1 2">
    <name type="scientific">Pyrobaculum islandicum (strain DSM 4184 / JCM 9189 / GEO3)</name>
    <dbReference type="NCBI Taxonomy" id="384616"/>
    <lineage>
        <taxon>Archaea</taxon>
        <taxon>Thermoproteota</taxon>
        <taxon>Thermoprotei</taxon>
        <taxon>Thermoproteales</taxon>
        <taxon>Thermoproteaceae</taxon>
        <taxon>Pyrobaculum</taxon>
    </lineage>
</organism>
<reference evidence="1" key="1">
    <citation type="submission" date="2006-12" db="EMBL/GenBank/DDBJ databases">
        <title>Complete sequence of Pyrobaculum islandicum DSM 4184.</title>
        <authorList>
            <person name="Copeland A."/>
            <person name="Lucas S."/>
            <person name="Lapidus A."/>
            <person name="Barry K."/>
            <person name="Detter J.C."/>
            <person name="Glavina del Rio T."/>
            <person name="Dalin E."/>
            <person name="Tice H."/>
            <person name="Pitluck S."/>
            <person name="Meincke L."/>
            <person name="Brettin T."/>
            <person name="Bruce D."/>
            <person name="Han C."/>
            <person name="Tapia R."/>
            <person name="Gilna P."/>
            <person name="Schmutz J."/>
            <person name="Larimer F."/>
            <person name="Land M."/>
            <person name="Hauser L."/>
            <person name="Kyrpides N."/>
            <person name="Mikhailova N."/>
            <person name="Cozen A.E."/>
            <person name="Fitz-Gibbon S.T."/>
            <person name="House C.H."/>
            <person name="Saltikov C."/>
            <person name="Lowe T."/>
            <person name="Richardson P."/>
        </authorList>
    </citation>
    <scope>NUCLEOTIDE SEQUENCE [LARGE SCALE GENOMIC DNA]</scope>
    <source>
        <strain evidence="1">DSM 4184</strain>
    </source>
</reference>
<keyword evidence="2" id="KW-1185">Reference proteome</keyword>
<evidence type="ECO:0000313" key="2">
    <source>
        <dbReference type="Proteomes" id="UP000002595"/>
    </source>
</evidence>
<name>A1RQW5_PYRIL</name>
<sequence length="150" mass="16908">MVREYSRLALRKDLAEEFYRAVKNLGRKPSEVLEFIIQAAVDSINHGVDPIDMVHICRLARSLGLGRGGYEVGKEAGVLLRAYYSPEEFLEILTRVGPKVFHANRVGPNAFRVNNATIRETLRGVLEGIGYKVRVEGDMVFLDNVPEYTK</sequence>
<dbReference type="EMBL" id="CP000504">
    <property type="protein sequence ID" value="ABL87347.1"/>
    <property type="molecule type" value="Genomic_DNA"/>
</dbReference>
<dbReference type="KEGG" id="pis:Pisl_0165"/>
<protein>
    <submittedName>
        <fullName evidence="1">Uncharacterized protein</fullName>
    </submittedName>
</protein>